<dbReference type="InterPro" id="IPR026591">
    <property type="entry name" value="Sirtuin_cat_small_dom_sf"/>
</dbReference>
<dbReference type="KEGG" id="pan:PODANSg3124"/>
<evidence type="ECO:0000256" key="1">
    <source>
        <dbReference type="ARBA" id="ARBA00006924"/>
    </source>
</evidence>
<feature type="domain" description="Deacetylase sirtuin-type" evidence="5">
    <location>
        <begin position="35"/>
        <end position="333"/>
    </location>
</feature>
<dbReference type="PANTHER" id="PTHR11085">
    <property type="entry name" value="NAD-DEPENDENT PROTEIN DEACYLASE SIRTUIN-5, MITOCHONDRIAL-RELATED"/>
    <property type="match status" value="1"/>
</dbReference>
<evidence type="ECO:0000256" key="4">
    <source>
        <dbReference type="PROSITE-ProRule" id="PRU00236"/>
    </source>
</evidence>
<keyword evidence="4" id="KW-0862">Zinc</keyword>
<organism evidence="6">
    <name type="scientific">Podospora anserina (strain S / ATCC MYA-4624 / DSM 980 / FGSC 10383)</name>
    <name type="common">Pleurage anserina</name>
    <dbReference type="NCBI Taxonomy" id="515849"/>
    <lineage>
        <taxon>Eukaryota</taxon>
        <taxon>Fungi</taxon>
        <taxon>Dikarya</taxon>
        <taxon>Ascomycota</taxon>
        <taxon>Pezizomycotina</taxon>
        <taxon>Sordariomycetes</taxon>
        <taxon>Sordariomycetidae</taxon>
        <taxon>Sordariales</taxon>
        <taxon>Podosporaceae</taxon>
        <taxon>Podospora</taxon>
        <taxon>Podospora anserina</taxon>
    </lineage>
</organism>
<dbReference type="RefSeq" id="XP_001906096.1">
    <property type="nucleotide sequence ID" value="XM_001906061.1"/>
</dbReference>
<gene>
    <name evidence="6" type="ORF">PODANS_4_7390</name>
</gene>
<dbReference type="GO" id="GO:0017136">
    <property type="term" value="F:histone deacetylase activity, NAD-dependent"/>
    <property type="evidence" value="ECO:0007669"/>
    <property type="project" value="TreeGrafter"/>
</dbReference>
<dbReference type="GO" id="GO:0046872">
    <property type="term" value="F:metal ion binding"/>
    <property type="evidence" value="ECO:0007669"/>
    <property type="project" value="UniProtKB-KW"/>
</dbReference>
<dbReference type="AlphaFoldDB" id="B2ARI4"/>
<accession>B2ARI4</accession>
<dbReference type="PANTHER" id="PTHR11085:SF10">
    <property type="entry name" value="NAD-DEPENDENT PROTEIN DEACYLASE SIRTUIN-5, MITOCHONDRIAL-RELATED"/>
    <property type="match status" value="1"/>
</dbReference>
<dbReference type="Gene3D" id="3.30.1600.10">
    <property type="entry name" value="SIR2/SIRT2 'Small Domain"/>
    <property type="match status" value="1"/>
</dbReference>
<evidence type="ECO:0000256" key="3">
    <source>
        <dbReference type="ARBA" id="ARBA00023027"/>
    </source>
</evidence>
<dbReference type="EMBL" id="CU633895">
    <property type="protein sequence ID" value="CAP66762.1"/>
    <property type="molecule type" value="Genomic_DNA"/>
</dbReference>
<dbReference type="InterPro" id="IPR003000">
    <property type="entry name" value="Sirtuin"/>
</dbReference>
<dbReference type="InterPro" id="IPR026590">
    <property type="entry name" value="Ssirtuin_cat_dom"/>
</dbReference>
<feature type="non-terminal residue" evidence="6">
    <location>
        <position position="1"/>
    </location>
</feature>
<dbReference type="GeneID" id="6190227"/>
<feature type="active site" description="Proton acceptor" evidence="4">
    <location>
        <position position="166"/>
    </location>
</feature>
<dbReference type="Pfam" id="PF02146">
    <property type="entry name" value="SIR2"/>
    <property type="match status" value="1"/>
</dbReference>
<keyword evidence="3" id="KW-0520">NAD</keyword>
<dbReference type="VEuPathDB" id="FungiDB:PODANS_4_7390"/>
<protein>
    <submittedName>
        <fullName evidence="6">Podospora anserina S mat+ genomic DNA chromosome 4, supercontig 4</fullName>
    </submittedName>
</protein>
<dbReference type="HOGENOM" id="CLU_023643_3_1_1"/>
<dbReference type="InterPro" id="IPR050134">
    <property type="entry name" value="NAD-dep_sirtuin_deacylases"/>
</dbReference>
<sequence length="344" mass="37701">TKPLPNIAHLILSPYVKKTSQLTNLTSLKHTNPKPRTMASSASRAALSSIPLFHEKLLKSNRILAVCGAGLSAASGLPTFRGAGGLWRNHNAVDLATPEAFDADPGLVWLFYAYRRHMALTAKPNPAHYALAELARKRPGFKCLSQNVDNLHVRANHPSDQLSLLHGSLFTLKCTTCSWKDLYNIADPLCPALAPAAESNPDPTKPLPLLDPAQPLAEIKESELPHCPDCKTELQRPGVVWFGEMLDEDMLDDIEEWIEKEPVDMVLVVGTSSAVYPAAGYAERARTKGRTSVVTVNLEITEEDWGRMRKGDFGFEGDASLLLPELLRPVIGEVKGEEEEEVEG</sequence>
<dbReference type="GO" id="GO:0036055">
    <property type="term" value="F:protein-succinyllysine desuccinylase activity"/>
    <property type="evidence" value="ECO:0007669"/>
    <property type="project" value="InterPro"/>
</dbReference>
<comment type="similarity">
    <text evidence="1">Belongs to the sirtuin family. Class I subfamily.</text>
</comment>
<feature type="binding site" evidence="4">
    <location>
        <position position="177"/>
    </location>
    <ligand>
        <name>Zn(2+)</name>
        <dbReference type="ChEBI" id="CHEBI:29105"/>
    </ligand>
</feature>
<feature type="binding site" evidence="4">
    <location>
        <position position="174"/>
    </location>
    <ligand>
        <name>Zn(2+)</name>
        <dbReference type="ChEBI" id="CHEBI:29105"/>
    </ligand>
</feature>
<name>B2ARI4_PODAN</name>
<dbReference type="CDD" id="cd01412">
    <property type="entry name" value="SIRT5_Af1_CobB"/>
    <property type="match status" value="1"/>
</dbReference>
<dbReference type="OrthoDB" id="424302at2759"/>
<evidence type="ECO:0000256" key="2">
    <source>
        <dbReference type="ARBA" id="ARBA00022679"/>
    </source>
</evidence>
<keyword evidence="4" id="KW-0479">Metal-binding</keyword>
<dbReference type="InterPro" id="IPR029035">
    <property type="entry name" value="DHS-like_NAD/FAD-binding_dom"/>
</dbReference>
<dbReference type="PROSITE" id="PS50305">
    <property type="entry name" value="SIRTUIN"/>
    <property type="match status" value="1"/>
</dbReference>
<keyword evidence="2" id="KW-0808">Transferase</keyword>
<dbReference type="GO" id="GO:0036054">
    <property type="term" value="F:protein-malonyllysine demalonylase activity"/>
    <property type="evidence" value="ECO:0007669"/>
    <property type="project" value="InterPro"/>
</dbReference>
<dbReference type="GO" id="GO:0070403">
    <property type="term" value="F:NAD+ binding"/>
    <property type="evidence" value="ECO:0007669"/>
    <property type="project" value="InterPro"/>
</dbReference>
<dbReference type="GO" id="GO:0005634">
    <property type="term" value="C:nucleus"/>
    <property type="evidence" value="ECO:0007669"/>
    <property type="project" value="TreeGrafter"/>
</dbReference>
<dbReference type="InterPro" id="IPR027546">
    <property type="entry name" value="Sirtuin_class_III"/>
</dbReference>
<proteinExistence type="inferred from homology"/>
<feature type="binding site" evidence="4">
    <location>
        <position position="227"/>
    </location>
    <ligand>
        <name>Zn(2+)</name>
        <dbReference type="ChEBI" id="CHEBI:29105"/>
    </ligand>
</feature>
<feature type="binding site" evidence="4">
    <location>
        <position position="230"/>
    </location>
    <ligand>
        <name>Zn(2+)</name>
        <dbReference type="ChEBI" id="CHEBI:29105"/>
    </ligand>
</feature>
<evidence type="ECO:0000313" key="6">
    <source>
        <dbReference type="EMBL" id="CAP66762.1"/>
    </source>
</evidence>
<reference evidence="6" key="2">
    <citation type="submission" date="2008-07" db="EMBL/GenBank/DDBJ databases">
        <authorList>
            <person name="Genoscope - CEA"/>
        </authorList>
    </citation>
    <scope>NUCLEOTIDE SEQUENCE</scope>
    <source>
        <strain evidence="6">S mat+</strain>
    </source>
</reference>
<reference evidence="6" key="1">
    <citation type="journal article" date="2008" name="Genome Biol.">
        <title>The genome sequence of the model ascomycete fungus Podospora anserina.</title>
        <authorList>
            <person name="Espagne E."/>
            <person name="Lespinet O."/>
            <person name="Malagnac F."/>
            <person name="Da Silva C."/>
            <person name="Jaillon O."/>
            <person name="Porcel B.M."/>
            <person name="Couloux A."/>
            <person name="Aury J.-M."/>
            <person name="Segurens B."/>
            <person name="Poulain J."/>
            <person name="Anthouard V."/>
            <person name="Grossetete S."/>
            <person name="Khalili H."/>
            <person name="Coppin E."/>
            <person name="Dequard-Chablat M."/>
            <person name="Picard M."/>
            <person name="Contamine V."/>
            <person name="Arnaise S."/>
            <person name="Bourdais A."/>
            <person name="Berteaux-Lecellier V."/>
            <person name="Gautheret D."/>
            <person name="de Vries R.P."/>
            <person name="Battaglia E."/>
            <person name="Coutinho P.M."/>
            <person name="Danchin E.G.J."/>
            <person name="Henrissat B."/>
            <person name="El Khoury R."/>
            <person name="Sainsard-Chanet A."/>
            <person name="Boivin A."/>
            <person name="Pinan-Lucarre B."/>
            <person name="Sellem C.H."/>
            <person name="Debuchy R."/>
            <person name="Wincker P."/>
            <person name="Weissenbach J."/>
            <person name="Silar P."/>
        </authorList>
    </citation>
    <scope>NUCLEOTIDE SEQUENCE [LARGE SCALE GENOMIC DNA]</scope>
    <source>
        <strain evidence="6">S mat+</strain>
    </source>
</reference>
<dbReference type="SUPFAM" id="SSF52467">
    <property type="entry name" value="DHS-like NAD/FAD-binding domain"/>
    <property type="match status" value="1"/>
</dbReference>
<dbReference type="Gene3D" id="3.40.50.1220">
    <property type="entry name" value="TPP-binding domain"/>
    <property type="match status" value="1"/>
</dbReference>
<evidence type="ECO:0000259" key="5">
    <source>
        <dbReference type="PROSITE" id="PS50305"/>
    </source>
</evidence>